<proteinExistence type="predicted"/>
<dbReference type="KEGG" id="ebi:EbC_20070"/>
<dbReference type="Proteomes" id="UP000008793">
    <property type="component" value="Chromosome"/>
</dbReference>
<keyword evidence="1" id="KW-0328">Glycosyltransferase</keyword>
<evidence type="ECO:0000256" key="1">
    <source>
        <dbReference type="ARBA" id="ARBA00022676"/>
    </source>
</evidence>
<dbReference type="Pfam" id="PF00535">
    <property type="entry name" value="Glycos_transf_2"/>
    <property type="match status" value="1"/>
</dbReference>
<dbReference type="GO" id="GO:0016758">
    <property type="term" value="F:hexosyltransferase activity"/>
    <property type="evidence" value="ECO:0007669"/>
    <property type="project" value="UniProtKB-ARBA"/>
</dbReference>
<gene>
    <name evidence="4" type="ordered locus">EbC_20070</name>
</gene>
<evidence type="ECO:0000259" key="3">
    <source>
        <dbReference type="Pfam" id="PF00535"/>
    </source>
</evidence>
<evidence type="ECO:0000313" key="4">
    <source>
        <dbReference type="EMBL" id="CAX59538.1"/>
    </source>
</evidence>
<accession>D8MRT1</accession>
<dbReference type="PANTHER" id="PTHR22916:SF51">
    <property type="entry name" value="GLYCOSYLTRANSFERASE EPSH-RELATED"/>
    <property type="match status" value="1"/>
</dbReference>
<dbReference type="PANTHER" id="PTHR22916">
    <property type="entry name" value="GLYCOSYLTRANSFERASE"/>
    <property type="match status" value="1"/>
</dbReference>
<evidence type="ECO:0000256" key="2">
    <source>
        <dbReference type="ARBA" id="ARBA00022679"/>
    </source>
</evidence>
<dbReference type="InterPro" id="IPR029044">
    <property type="entry name" value="Nucleotide-diphossugar_trans"/>
</dbReference>
<evidence type="ECO:0000313" key="5">
    <source>
        <dbReference type="Proteomes" id="UP000008793"/>
    </source>
</evidence>
<dbReference type="STRING" id="634500.EbC_20070"/>
<feature type="domain" description="Glycosyltransferase 2-like" evidence="3">
    <location>
        <begin position="16"/>
        <end position="130"/>
    </location>
</feature>
<dbReference type="eggNOG" id="COG0463">
    <property type="taxonomic scope" value="Bacteria"/>
</dbReference>
<dbReference type="InterPro" id="IPR001173">
    <property type="entry name" value="Glyco_trans_2-like"/>
</dbReference>
<name>D8MRT1_ERWBE</name>
<keyword evidence="2 4" id="KW-0808">Transferase</keyword>
<organism evidence="5">
    <name type="scientific">Erwinia billingiae (strain Eb661)</name>
    <dbReference type="NCBI Taxonomy" id="634500"/>
    <lineage>
        <taxon>Bacteria</taxon>
        <taxon>Pseudomonadati</taxon>
        <taxon>Pseudomonadota</taxon>
        <taxon>Gammaproteobacteria</taxon>
        <taxon>Enterobacterales</taxon>
        <taxon>Erwiniaceae</taxon>
        <taxon>Erwinia</taxon>
    </lineage>
</organism>
<protein>
    <submittedName>
        <fullName evidence="4">Glycosyl transferase</fullName>
    </submittedName>
</protein>
<dbReference type="Gene3D" id="3.90.550.10">
    <property type="entry name" value="Spore Coat Polysaccharide Biosynthesis Protein SpsA, Chain A"/>
    <property type="match status" value="1"/>
</dbReference>
<keyword evidence="5" id="KW-1185">Reference proteome</keyword>
<dbReference type="CDD" id="cd00761">
    <property type="entry name" value="Glyco_tranf_GTA_type"/>
    <property type="match status" value="1"/>
</dbReference>
<dbReference type="EMBL" id="FP236843">
    <property type="protein sequence ID" value="CAX59538.1"/>
    <property type="molecule type" value="Genomic_DNA"/>
</dbReference>
<sequence length="321" mass="37107">MLNKSGLPMTDNIDVSIIIPVFNAADSIGDLIDEICREKRVNFELIVINDGSSDTTHDIIAAIADPRVVLIDQVNKGVYAARNAGLAAHRGKWLMFLDADDRVGEGFIYNRLMLAEENHVDVLVMNAWRDGFGHEHKVAIHQKQSCNKVISGFSWMQSCVDNDEWPHYLWLQLVRSDYVKRHRMTFHEGKSHKDILWTVELAINNGNFYISDEKDYTYLHNAQSITNRGDYFDLRATSYIDVIKKLINYSRKPGYESVRLCLLRHALVETRHFLGLYRNRVRDKDKIKRNFKGNISLSRLGKGINSPSDFFFYIKLVLKLR</sequence>
<dbReference type="HOGENOM" id="CLU_025996_25_0_6"/>
<reference evidence="4 5" key="1">
    <citation type="journal article" date="2010" name="BMC Genomics">
        <title>Genome comparison of the epiphytic bacteria Erwinia billingiae and E. tasmaniensis with the pear pathogen E. pyrifoliae.</title>
        <authorList>
            <person name="Kube M."/>
            <person name="Migdoll A.M."/>
            <person name="Gehring I."/>
            <person name="Heitmann K."/>
            <person name="Mayer Y."/>
            <person name="Kuhl H."/>
            <person name="Knaust F."/>
            <person name="Geider K."/>
            <person name="Reinhardt R."/>
        </authorList>
    </citation>
    <scope>NUCLEOTIDE SEQUENCE [LARGE SCALE GENOMIC DNA]</scope>
    <source>
        <strain evidence="4 5">Eb661</strain>
    </source>
</reference>
<dbReference type="CAZy" id="GT2">
    <property type="family name" value="Glycosyltransferase Family 2"/>
</dbReference>
<dbReference type="SUPFAM" id="SSF53448">
    <property type="entry name" value="Nucleotide-diphospho-sugar transferases"/>
    <property type="match status" value="1"/>
</dbReference>
<dbReference type="AlphaFoldDB" id="D8MRT1"/>